<dbReference type="InterPro" id="IPR029787">
    <property type="entry name" value="Nucleotide_cyclase"/>
</dbReference>
<organism evidence="7 8">
    <name type="scientific">Kangiella geojedonensis</name>
    <dbReference type="NCBI Taxonomy" id="914150"/>
    <lineage>
        <taxon>Bacteria</taxon>
        <taxon>Pseudomonadati</taxon>
        <taxon>Pseudomonadota</taxon>
        <taxon>Gammaproteobacteria</taxon>
        <taxon>Kangiellales</taxon>
        <taxon>Kangiellaceae</taxon>
        <taxon>Kangiella</taxon>
    </lineage>
</organism>
<feature type="coiled-coil region" evidence="2">
    <location>
        <begin position="532"/>
        <end position="566"/>
    </location>
</feature>
<proteinExistence type="predicted"/>
<dbReference type="PATRIC" id="fig|914150.5.peg.2213"/>
<dbReference type="SUPFAM" id="SSF55073">
    <property type="entry name" value="Nucleotide cyclase"/>
    <property type="match status" value="1"/>
</dbReference>
<keyword evidence="2" id="KW-0175">Coiled coil</keyword>
<gene>
    <name evidence="7" type="ORF">TQ33_2184</name>
</gene>
<dbReference type="PANTHER" id="PTHR44757">
    <property type="entry name" value="DIGUANYLATE CYCLASE DGCP"/>
    <property type="match status" value="1"/>
</dbReference>
<evidence type="ECO:0000259" key="6">
    <source>
        <dbReference type="PROSITE" id="PS50887"/>
    </source>
</evidence>
<dbReference type="GO" id="GO:0006355">
    <property type="term" value="P:regulation of DNA-templated transcription"/>
    <property type="evidence" value="ECO:0007669"/>
    <property type="project" value="InterPro"/>
</dbReference>
<dbReference type="FunFam" id="3.30.70.270:FF:000001">
    <property type="entry name" value="Diguanylate cyclase domain protein"/>
    <property type="match status" value="1"/>
</dbReference>
<reference evidence="7 8" key="1">
    <citation type="submission" date="2015-02" db="EMBL/GenBank/DDBJ databases">
        <title>Complete genome sequence of Kangiella geojedonensis strain YCS-5T.</title>
        <authorList>
            <person name="Kim K.M."/>
        </authorList>
    </citation>
    <scope>NUCLEOTIDE SEQUENCE [LARGE SCALE GENOMIC DNA]</scope>
    <source>
        <strain evidence="7 8">YCS-5</strain>
    </source>
</reference>
<evidence type="ECO:0000313" key="7">
    <source>
        <dbReference type="EMBL" id="AKE53109.1"/>
    </source>
</evidence>
<dbReference type="KEGG" id="kge:TQ33_2184"/>
<dbReference type="SMART" id="SM00267">
    <property type="entry name" value="GGDEF"/>
    <property type="match status" value="1"/>
</dbReference>
<dbReference type="PANTHER" id="PTHR44757:SF2">
    <property type="entry name" value="BIOFILM ARCHITECTURE MAINTENANCE PROTEIN MBAA"/>
    <property type="match status" value="1"/>
</dbReference>
<accession>A0A0F6TSV5</accession>
<dbReference type="GO" id="GO:0003824">
    <property type="term" value="F:catalytic activity"/>
    <property type="evidence" value="ECO:0007669"/>
    <property type="project" value="UniProtKB-ARBA"/>
</dbReference>
<keyword evidence="8" id="KW-1185">Reference proteome</keyword>
<evidence type="ECO:0000259" key="5">
    <source>
        <dbReference type="PROSITE" id="PS50883"/>
    </source>
</evidence>
<dbReference type="InterPro" id="IPR052155">
    <property type="entry name" value="Biofilm_reg_signaling"/>
</dbReference>
<protein>
    <submittedName>
        <fullName evidence="7">Diguanylate cyclase/phosphodiesterase with PAS/PAC sensor(S)</fullName>
    </submittedName>
</protein>
<feature type="domain" description="PAC" evidence="4">
    <location>
        <begin position="330"/>
        <end position="381"/>
    </location>
</feature>
<dbReference type="CDD" id="cd01949">
    <property type="entry name" value="GGDEF"/>
    <property type="match status" value="1"/>
</dbReference>
<dbReference type="InterPro" id="IPR001633">
    <property type="entry name" value="EAL_dom"/>
</dbReference>
<dbReference type="InterPro" id="IPR000014">
    <property type="entry name" value="PAS"/>
</dbReference>
<evidence type="ECO:0000313" key="8">
    <source>
        <dbReference type="Proteomes" id="UP000034071"/>
    </source>
</evidence>
<dbReference type="NCBIfam" id="TIGR00229">
    <property type="entry name" value="sensory_box"/>
    <property type="match status" value="2"/>
</dbReference>
<dbReference type="InterPro" id="IPR043128">
    <property type="entry name" value="Rev_trsase/Diguanyl_cyclase"/>
</dbReference>
<dbReference type="STRING" id="914150.TQ33_2184"/>
<evidence type="ECO:0000259" key="3">
    <source>
        <dbReference type="PROSITE" id="PS50112"/>
    </source>
</evidence>
<dbReference type="Gene3D" id="3.30.70.270">
    <property type="match status" value="1"/>
</dbReference>
<dbReference type="SMART" id="SM00086">
    <property type="entry name" value="PAC"/>
    <property type="match status" value="2"/>
</dbReference>
<dbReference type="Pfam" id="PF00989">
    <property type="entry name" value="PAS"/>
    <property type="match status" value="1"/>
</dbReference>
<feature type="domain" description="PAC" evidence="4">
    <location>
        <begin position="202"/>
        <end position="255"/>
    </location>
</feature>
<dbReference type="PROSITE" id="PS50113">
    <property type="entry name" value="PAC"/>
    <property type="match status" value="2"/>
</dbReference>
<dbReference type="PROSITE" id="PS50112">
    <property type="entry name" value="PAS"/>
    <property type="match status" value="2"/>
</dbReference>
<sequence length="819" mass="92991">MGLRVALEQRIKPLDKQLINSILDDDYAALLLCNKRYVIKAVSIDSDITPNLLLGEEVANILPNSIIDGTEKRAIVKLPKLGVDREFLLSAHKLKQGESFVDQVLTLQVLPKRNVDASIPKDSVRDYKETILKNAPIFIYVLDYQEKIFTDGLANYAKLLGYTEEEVLDMPDGVYSFIHPEDIAVVEEQEQALRHSDDRTVVPVEFRLQHKNGDWFWIQVHSTIYSRTADGEPLIEIGSIHKMDKDHEAELALQQKDKYYRTLVENSYDCILMYDKNGLVTYISPSVTRATGYSEEDLLGKTLEGFIYEDDREDASVNLRYVAENPGSSSVVERRIRHKNGDILWIESRLANHLDDPDIQGVTINFHVITGRKEAENEIHRLANFDTLTGLANRHLLQSCLLRDLESCEAKNVSLAFVYIDLDRFKQINDTLGHSTGDQLLIAVTEFMKKCIRNGDTLARMGGDEFAIVLPNVDAEEALAVAERLLRYLKSPIKVGSHRVQSGASIGISMYPDHSDNAEDLFRYADMAMYSAKSERNQVQFYKRKFSQQENKRRSIEKKLKVAIAERHLHLFYQPRVDINTGKISSVEALCRWDDAESGSIPPNIFIPIAEETGLIHELSQLVMEMVCQQLVDWHNTGVDITIAFNLSAKDLKYFDLVHNLRDTINRYGISGKMLEVEITESAAMTDVINTVKVLKQLKEFGVKISIDDFGKGYSSLAYLSQLPVDNLKIDKYFISRLSPNFKDHMVNLNIIRTIISLAQSLNLSTVAEGIETPNQYNTLKSLGCHMGQGIFFYHPMPANQLSKLLQREARLARNTINQ</sequence>
<dbReference type="SUPFAM" id="SSF141868">
    <property type="entry name" value="EAL domain-like"/>
    <property type="match status" value="1"/>
</dbReference>
<dbReference type="CDD" id="cd01948">
    <property type="entry name" value="EAL"/>
    <property type="match status" value="1"/>
</dbReference>
<dbReference type="SUPFAM" id="SSF55785">
    <property type="entry name" value="PYP-like sensor domain (PAS domain)"/>
    <property type="match status" value="2"/>
</dbReference>
<dbReference type="Pfam" id="PF00990">
    <property type="entry name" value="GGDEF"/>
    <property type="match status" value="1"/>
</dbReference>
<dbReference type="AlphaFoldDB" id="A0A0F6TSV5"/>
<dbReference type="InterPro" id="IPR000700">
    <property type="entry name" value="PAS-assoc_C"/>
</dbReference>
<dbReference type="PROSITE" id="PS50887">
    <property type="entry name" value="GGDEF"/>
    <property type="match status" value="1"/>
</dbReference>
<comment type="cofactor">
    <cofactor evidence="1">
        <name>Mg(2+)</name>
        <dbReference type="ChEBI" id="CHEBI:18420"/>
    </cofactor>
</comment>
<dbReference type="HOGENOM" id="CLU_000445_70_20_6"/>
<dbReference type="RefSeq" id="WP_046562092.1">
    <property type="nucleotide sequence ID" value="NZ_CP010975.1"/>
</dbReference>
<evidence type="ECO:0000256" key="1">
    <source>
        <dbReference type="ARBA" id="ARBA00001946"/>
    </source>
</evidence>
<dbReference type="InterPro" id="IPR035965">
    <property type="entry name" value="PAS-like_dom_sf"/>
</dbReference>
<feature type="domain" description="EAL" evidence="5">
    <location>
        <begin position="553"/>
        <end position="810"/>
    </location>
</feature>
<dbReference type="SMART" id="SM00052">
    <property type="entry name" value="EAL"/>
    <property type="match status" value="1"/>
</dbReference>
<feature type="domain" description="PAS" evidence="3">
    <location>
        <begin position="124"/>
        <end position="197"/>
    </location>
</feature>
<dbReference type="InterPro" id="IPR000160">
    <property type="entry name" value="GGDEF_dom"/>
</dbReference>
<feature type="domain" description="GGDEF" evidence="6">
    <location>
        <begin position="413"/>
        <end position="544"/>
    </location>
</feature>
<dbReference type="PROSITE" id="PS50883">
    <property type="entry name" value="EAL"/>
    <property type="match status" value="1"/>
</dbReference>
<dbReference type="Pfam" id="PF08447">
    <property type="entry name" value="PAS_3"/>
    <property type="match status" value="1"/>
</dbReference>
<dbReference type="InterPro" id="IPR001610">
    <property type="entry name" value="PAC"/>
</dbReference>
<dbReference type="InterPro" id="IPR013767">
    <property type="entry name" value="PAS_fold"/>
</dbReference>
<dbReference type="OrthoDB" id="5777683at2"/>
<dbReference type="EMBL" id="CP010975">
    <property type="protein sequence ID" value="AKE53109.1"/>
    <property type="molecule type" value="Genomic_DNA"/>
</dbReference>
<dbReference type="Gene3D" id="3.30.450.20">
    <property type="entry name" value="PAS domain"/>
    <property type="match status" value="2"/>
</dbReference>
<evidence type="ECO:0000259" key="4">
    <source>
        <dbReference type="PROSITE" id="PS50113"/>
    </source>
</evidence>
<name>A0A0F6TSV5_9GAMM</name>
<dbReference type="CDD" id="cd00130">
    <property type="entry name" value="PAS"/>
    <property type="match status" value="2"/>
</dbReference>
<dbReference type="Gene3D" id="3.20.20.450">
    <property type="entry name" value="EAL domain"/>
    <property type="match status" value="1"/>
</dbReference>
<dbReference type="Proteomes" id="UP000034071">
    <property type="component" value="Chromosome"/>
</dbReference>
<dbReference type="InterPro" id="IPR035919">
    <property type="entry name" value="EAL_sf"/>
</dbReference>
<dbReference type="InterPro" id="IPR013655">
    <property type="entry name" value="PAS_fold_3"/>
</dbReference>
<dbReference type="SMART" id="SM00091">
    <property type="entry name" value="PAS"/>
    <property type="match status" value="2"/>
</dbReference>
<evidence type="ECO:0000256" key="2">
    <source>
        <dbReference type="SAM" id="Coils"/>
    </source>
</evidence>
<dbReference type="Pfam" id="PF00563">
    <property type="entry name" value="EAL"/>
    <property type="match status" value="1"/>
</dbReference>
<dbReference type="NCBIfam" id="TIGR00254">
    <property type="entry name" value="GGDEF"/>
    <property type="match status" value="1"/>
</dbReference>
<feature type="domain" description="PAS" evidence="3">
    <location>
        <begin position="256"/>
        <end position="326"/>
    </location>
</feature>